<feature type="repeat" description="TPR" evidence="1">
    <location>
        <begin position="367"/>
        <end position="400"/>
    </location>
</feature>
<proteinExistence type="predicted"/>
<organism evidence="2 3">
    <name type="scientific">Nitrospina watsonii</name>
    <dbReference type="NCBI Taxonomy" id="1323948"/>
    <lineage>
        <taxon>Bacteria</taxon>
        <taxon>Pseudomonadati</taxon>
        <taxon>Nitrospinota/Tectimicrobiota group</taxon>
        <taxon>Nitrospinota</taxon>
        <taxon>Nitrospinia</taxon>
        <taxon>Nitrospinales</taxon>
        <taxon>Nitrospinaceae</taxon>
        <taxon>Nitrospina</taxon>
    </lineage>
</organism>
<keyword evidence="1" id="KW-0802">TPR repeat</keyword>
<dbReference type="PANTHER" id="PTHR12558">
    <property type="entry name" value="CELL DIVISION CYCLE 16,23,27"/>
    <property type="match status" value="1"/>
</dbReference>
<feature type="repeat" description="TPR" evidence="1">
    <location>
        <begin position="133"/>
        <end position="166"/>
    </location>
</feature>
<evidence type="ECO:0000313" key="3">
    <source>
        <dbReference type="Proteomes" id="UP001157733"/>
    </source>
</evidence>
<dbReference type="PROSITE" id="PS51257">
    <property type="entry name" value="PROKAR_LIPOPROTEIN"/>
    <property type="match status" value="1"/>
</dbReference>
<dbReference type="Pfam" id="PF13181">
    <property type="entry name" value="TPR_8"/>
    <property type="match status" value="1"/>
</dbReference>
<dbReference type="PROSITE" id="PS50293">
    <property type="entry name" value="TPR_REGION"/>
    <property type="match status" value="1"/>
</dbReference>
<dbReference type="Pfam" id="PF12895">
    <property type="entry name" value="ANAPC3"/>
    <property type="match status" value="1"/>
</dbReference>
<reference evidence="2 3" key="1">
    <citation type="submission" date="2022-09" db="EMBL/GenBank/DDBJ databases">
        <authorList>
            <person name="Kop L."/>
        </authorList>
    </citation>
    <scope>NUCLEOTIDE SEQUENCE [LARGE SCALE GENOMIC DNA]</scope>
    <source>
        <strain evidence="2 3">347</strain>
    </source>
</reference>
<feature type="repeat" description="TPR" evidence="1">
    <location>
        <begin position="607"/>
        <end position="640"/>
    </location>
</feature>
<dbReference type="EMBL" id="OX336137">
    <property type="protein sequence ID" value="CAI2718245.1"/>
    <property type="molecule type" value="Genomic_DNA"/>
</dbReference>
<dbReference type="Pfam" id="PF14559">
    <property type="entry name" value="TPR_19"/>
    <property type="match status" value="1"/>
</dbReference>
<dbReference type="Proteomes" id="UP001157733">
    <property type="component" value="Chromosome"/>
</dbReference>
<evidence type="ECO:0000313" key="2">
    <source>
        <dbReference type="EMBL" id="CAI2718245.1"/>
    </source>
</evidence>
<evidence type="ECO:0008006" key="4">
    <source>
        <dbReference type="Google" id="ProtNLM"/>
    </source>
</evidence>
<dbReference type="SMART" id="SM00028">
    <property type="entry name" value="TPR"/>
    <property type="match status" value="11"/>
</dbReference>
<dbReference type="SUPFAM" id="SSF48452">
    <property type="entry name" value="TPR-like"/>
    <property type="match status" value="3"/>
</dbReference>
<feature type="repeat" description="TPR" evidence="1">
    <location>
        <begin position="641"/>
        <end position="674"/>
    </location>
</feature>
<gene>
    <name evidence="2" type="ORF">NSPWAT_1386</name>
</gene>
<feature type="repeat" description="TPR" evidence="1">
    <location>
        <begin position="728"/>
        <end position="761"/>
    </location>
</feature>
<keyword evidence="3" id="KW-1185">Reference proteome</keyword>
<protein>
    <recommendedName>
        <fullName evidence="4">Tetratricopeptide repeat protein</fullName>
    </recommendedName>
</protein>
<sequence length="780" mass="90765">MRSLYQKSGARVAVIALLCGMLGAGGCQSMPYDLSLPVLELPRLPIRLNLARAEAPEAPEPLPDHERFLEFALVQYQANQFAVAEFYLKRSLILERDNPRALQLLPWAYFFQKRYHKALLAFEKAHAAFPDDPRPVIGLGWCYFSLQEYHHALEKFEQALQRDPESEQARKGIGFVHWMLDHPGQAERWLRKVYSWHQWDRLQADWKRWQPQSPRQPVEVAPLDWKQQSLFTPIVEQPRYPSILFTHPDWKPQPAVDNAWRLYNKEFYEDALKAFRALPEPVNQTLDAQNGLAWSLLKTGHLLEAQDIFRTLKASHSGYPGVIHGIAALNTAFEQKSRFARHYLDLGKHRIAETHIQELKEAYPQWSVPYSMLGWVHLKRGEEQRALEWFNTAMQYNPGSDDAMAGLRQFDHLELAKVFQGDQALNAGDYKRASYLYYEYIRKHASAEALPPLLARAYSGMGFSQYHKRRYDLALFNFRKLSGVPYMEFERNKGLGLTYYALGRYDKAVDHLIVADALRPDQPDLIQKLDWAVLRSWDAETARDYLAAKTRQNPLRPTPYLGLGWVYYKTGRPNLGIEYFLKSIDLDPDIIQTVEFRDMLQAERFGWQVYNELGWKYYHRDEAGKALQLFSLALQRRPRSSEAMKGLGYAYLKLEQYDRAAAMLKQAIKRNPNTHPVRITVAGHEPGTRVDIWTSTRTQLARALYAQGRFRDALRWFLAEYERNPGWTEVHDGLGWTYLKLERLAESRQAFLRSLDLQPVNPHSHEGLKSVKTQMARRKM</sequence>
<feature type="repeat" description="TPR" evidence="1">
    <location>
        <begin position="557"/>
        <end position="590"/>
    </location>
</feature>
<evidence type="ECO:0000256" key="1">
    <source>
        <dbReference type="PROSITE-ProRule" id="PRU00339"/>
    </source>
</evidence>
<dbReference type="PROSITE" id="PS50005">
    <property type="entry name" value="TPR"/>
    <property type="match status" value="7"/>
</dbReference>
<name>A0ABN8W1A3_9BACT</name>
<dbReference type="InterPro" id="IPR019734">
    <property type="entry name" value="TPR_rpt"/>
</dbReference>
<dbReference type="Pfam" id="PF13432">
    <property type="entry name" value="TPR_16"/>
    <property type="match status" value="1"/>
</dbReference>
<dbReference type="PANTHER" id="PTHR12558:SF13">
    <property type="entry name" value="CELL DIVISION CYCLE PROTEIN 27 HOMOLOG"/>
    <property type="match status" value="1"/>
</dbReference>
<accession>A0ABN8W1A3</accession>
<dbReference type="Gene3D" id="1.25.40.10">
    <property type="entry name" value="Tetratricopeptide repeat domain"/>
    <property type="match status" value="4"/>
</dbReference>
<feature type="repeat" description="TPR" evidence="1">
    <location>
        <begin position="489"/>
        <end position="522"/>
    </location>
</feature>
<dbReference type="InterPro" id="IPR011990">
    <property type="entry name" value="TPR-like_helical_dom_sf"/>
</dbReference>